<feature type="region of interest" description="Disordered" evidence="1">
    <location>
        <begin position="315"/>
        <end position="387"/>
    </location>
</feature>
<feature type="compositionally biased region" description="Pro residues" evidence="1">
    <location>
        <begin position="63"/>
        <end position="76"/>
    </location>
</feature>
<evidence type="ECO:0000313" key="3">
    <source>
        <dbReference type="EMBL" id="KAH9841747.1"/>
    </source>
</evidence>
<name>A0ABQ8KSM0_9APHY</name>
<evidence type="ECO:0000256" key="2">
    <source>
        <dbReference type="SAM" id="Phobius"/>
    </source>
</evidence>
<comment type="caution">
    <text evidence="3">The sequence shown here is derived from an EMBL/GenBank/DDBJ whole genome shotgun (WGS) entry which is preliminary data.</text>
</comment>
<feature type="compositionally biased region" description="Low complexity" evidence="1">
    <location>
        <begin position="77"/>
        <end position="95"/>
    </location>
</feature>
<feature type="region of interest" description="Disordered" evidence="1">
    <location>
        <begin position="1"/>
        <end position="103"/>
    </location>
</feature>
<evidence type="ECO:0000256" key="1">
    <source>
        <dbReference type="SAM" id="MobiDB-lite"/>
    </source>
</evidence>
<sequence>MATPEQPESRPQAGPLPSKRGEIGFVEGVDVSTQQEQAGEGSGTAETSSPLPERHPADTPLPTTTPPQEPNPPTTPTPTTNAPPADSPSTANPPNTSAPLNLSGTTGRKLSSFLGCKRIPLFWGMRVTTLSLFAFQIAVLGATIGGWIVLIQRMQAARASDQQSGQGDDGGMSMGSALIFVYVAFAMLTLLQVVFLERCLFRLRAERYAFTHSGEVLPTHHDRGQPRHPGIAFAPWNRPPLPTYAATLAQSGVGTGDVEDNIIAQAPPPAYGEHRNSQLLLRGDVPEQLRSERLRDSVGSRGSIMSWLNIRRISVRSTGGPGPRLTPDPDSDRPKSYMSTDPEWEEALDADRAAVLEDTLAKLEEGDGQGHGARPSTESGTTAQSRR</sequence>
<protein>
    <submittedName>
        <fullName evidence="3">Uncharacterized protein</fullName>
    </submittedName>
</protein>
<feature type="compositionally biased region" description="Polar residues" evidence="1">
    <location>
        <begin position="376"/>
        <end position="387"/>
    </location>
</feature>
<organism evidence="3 4">
    <name type="scientific">Rhodofomes roseus</name>
    <dbReference type="NCBI Taxonomy" id="34475"/>
    <lineage>
        <taxon>Eukaryota</taxon>
        <taxon>Fungi</taxon>
        <taxon>Dikarya</taxon>
        <taxon>Basidiomycota</taxon>
        <taxon>Agaricomycotina</taxon>
        <taxon>Agaricomycetes</taxon>
        <taxon>Polyporales</taxon>
        <taxon>Rhodofomes</taxon>
    </lineage>
</organism>
<keyword evidence="2" id="KW-1133">Transmembrane helix</keyword>
<feature type="compositionally biased region" description="Basic and acidic residues" evidence="1">
    <location>
        <begin position="349"/>
        <end position="365"/>
    </location>
</feature>
<feature type="transmembrane region" description="Helical" evidence="2">
    <location>
        <begin position="127"/>
        <end position="151"/>
    </location>
</feature>
<dbReference type="GeneID" id="72003396"/>
<evidence type="ECO:0000313" key="4">
    <source>
        <dbReference type="Proteomes" id="UP000814176"/>
    </source>
</evidence>
<reference evidence="3 4" key="1">
    <citation type="journal article" date="2021" name="Environ. Microbiol.">
        <title>Gene family expansions and transcriptome signatures uncover fungal adaptations to wood decay.</title>
        <authorList>
            <person name="Hage H."/>
            <person name="Miyauchi S."/>
            <person name="Viragh M."/>
            <person name="Drula E."/>
            <person name="Min B."/>
            <person name="Chaduli D."/>
            <person name="Navarro D."/>
            <person name="Favel A."/>
            <person name="Norest M."/>
            <person name="Lesage-Meessen L."/>
            <person name="Balint B."/>
            <person name="Merenyi Z."/>
            <person name="de Eugenio L."/>
            <person name="Morin E."/>
            <person name="Martinez A.T."/>
            <person name="Baldrian P."/>
            <person name="Stursova M."/>
            <person name="Martinez M.J."/>
            <person name="Novotny C."/>
            <person name="Magnuson J.K."/>
            <person name="Spatafora J.W."/>
            <person name="Maurice S."/>
            <person name="Pangilinan J."/>
            <person name="Andreopoulos W."/>
            <person name="LaButti K."/>
            <person name="Hundley H."/>
            <person name="Na H."/>
            <person name="Kuo A."/>
            <person name="Barry K."/>
            <person name="Lipzen A."/>
            <person name="Henrissat B."/>
            <person name="Riley R."/>
            <person name="Ahrendt S."/>
            <person name="Nagy L.G."/>
            <person name="Grigoriev I.V."/>
            <person name="Martin F."/>
            <person name="Rosso M.N."/>
        </authorList>
    </citation>
    <scope>NUCLEOTIDE SEQUENCE [LARGE SCALE GENOMIC DNA]</scope>
    <source>
        <strain evidence="3 4">CIRM-BRFM 1785</strain>
    </source>
</reference>
<accession>A0ABQ8KSM0</accession>
<dbReference type="EMBL" id="JADCUA010000003">
    <property type="protein sequence ID" value="KAH9841747.1"/>
    <property type="molecule type" value="Genomic_DNA"/>
</dbReference>
<proteinExistence type="predicted"/>
<keyword evidence="2" id="KW-0812">Transmembrane</keyword>
<feature type="transmembrane region" description="Helical" evidence="2">
    <location>
        <begin position="171"/>
        <end position="196"/>
    </location>
</feature>
<dbReference type="Proteomes" id="UP000814176">
    <property type="component" value="Unassembled WGS sequence"/>
</dbReference>
<keyword evidence="4" id="KW-1185">Reference proteome</keyword>
<gene>
    <name evidence="3" type="ORF">C8Q71DRAFT_738620</name>
</gene>
<keyword evidence="2" id="KW-0472">Membrane</keyword>
<dbReference type="RefSeq" id="XP_047783046.1">
    <property type="nucleotide sequence ID" value="XM_047922664.1"/>
</dbReference>